<sequence length="40" mass="4744">MSVTVNCVSFFTNCGANGNRYAYRQYQAFFKRYQTECLVY</sequence>
<evidence type="ECO:0000313" key="2">
    <source>
        <dbReference type="Proteomes" id="UP000254031"/>
    </source>
</evidence>
<organism evidence="1 2">
    <name type="scientific">Mannheimia haemolytica</name>
    <name type="common">Pasteurella haemolytica</name>
    <dbReference type="NCBI Taxonomy" id="75985"/>
    <lineage>
        <taxon>Bacteria</taxon>
        <taxon>Pseudomonadati</taxon>
        <taxon>Pseudomonadota</taxon>
        <taxon>Gammaproteobacteria</taxon>
        <taxon>Pasteurellales</taxon>
        <taxon>Pasteurellaceae</taxon>
        <taxon>Mannheimia</taxon>
    </lineage>
</organism>
<dbReference type="Proteomes" id="UP000254031">
    <property type="component" value="Unassembled WGS sequence"/>
</dbReference>
<reference evidence="1 2" key="1">
    <citation type="submission" date="2018-06" db="EMBL/GenBank/DDBJ databases">
        <authorList>
            <consortium name="Pathogen Informatics"/>
            <person name="Doyle S."/>
        </authorList>
    </citation>
    <scope>NUCLEOTIDE SEQUENCE [LARGE SCALE GENOMIC DNA]</scope>
    <source>
        <strain evidence="1 2">NCTC9380</strain>
    </source>
</reference>
<protein>
    <submittedName>
        <fullName evidence="1">Uncharacterized protein</fullName>
    </submittedName>
</protein>
<dbReference type="EMBL" id="UGPL01000008">
    <property type="protein sequence ID" value="STY91743.1"/>
    <property type="molecule type" value="Genomic_DNA"/>
</dbReference>
<proteinExistence type="predicted"/>
<accession>A0A378PUY6</accession>
<gene>
    <name evidence="1" type="ORF">NCTC9380_02997</name>
</gene>
<dbReference type="AlphaFoldDB" id="A0A378PUY6"/>
<dbReference type="RefSeq" id="WP_268877212.1">
    <property type="nucleotide sequence ID" value="NZ_UGPL01000008.1"/>
</dbReference>
<evidence type="ECO:0000313" key="1">
    <source>
        <dbReference type="EMBL" id="STY91743.1"/>
    </source>
</evidence>
<name>A0A378PUY6_MANHA</name>